<evidence type="ECO:0000256" key="1">
    <source>
        <dbReference type="SAM" id="SignalP"/>
    </source>
</evidence>
<dbReference type="EMBL" id="OU900095">
    <property type="protein sequence ID" value="CAG9858148.1"/>
    <property type="molecule type" value="Genomic_DNA"/>
</dbReference>
<dbReference type="EMBL" id="OU900095">
    <property type="protein sequence ID" value="CAG9858149.1"/>
    <property type="molecule type" value="Genomic_DNA"/>
</dbReference>
<dbReference type="Proteomes" id="UP001153712">
    <property type="component" value="Chromosome 2"/>
</dbReference>
<dbReference type="AlphaFoldDB" id="A0A9N9TM35"/>
<protein>
    <submittedName>
        <fullName evidence="3">Uncharacterized protein</fullName>
    </submittedName>
</protein>
<keyword evidence="1" id="KW-0732">Signal</keyword>
<proteinExistence type="predicted"/>
<keyword evidence="4" id="KW-1185">Reference proteome</keyword>
<name>A0A9N9TM35_PHYSR</name>
<reference evidence="3" key="1">
    <citation type="submission" date="2022-01" db="EMBL/GenBank/DDBJ databases">
        <authorList>
            <person name="King R."/>
        </authorList>
    </citation>
    <scope>NUCLEOTIDE SEQUENCE</scope>
</reference>
<gene>
    <name evidence="2" type="ORF">PHYEVI_LOCUS4539</name>
    <name evidence="3" type="ORF">PHYEVI_LOCUS4540</name>
</gene>
<evidence type="ECO:0000313" key="4">
    <source>
        <dbReference type="Proteomes" id="UP001153712"/>
    </source>
</evidence>
<evidence type="ECO:0000313" key="2">
    <source>
        <dbReference type="EMBL" id="CAG9858148.1"/>
    </source>
</evidence>
<sequence>MFKVAVLCLFGLICAVQGKALQGQYNNSYTLCPEPDNPGILVATVHSSNPQSFITDIRIPRTSVFDNPISCIKVIDNKDNSFTDAGPIEGGLNQNFIKFRIYFLNGWLDNLPLSVGFDYTFKIYTKPPK</sequence>
<accession>A0A9N9TM35</accession>
<organism evidence="3 4">
    <name type="scientific">Phyllotreta striolata</name>
    <name type="common">Striped flea beetle</name>
    <name type="synonym">Crioceris striolata</name>
    <dbReference type="NCBI Taxonomy" id="444603"/>
    <lineage>
        <taxon>Eukaryota</taxon>
        <taxon>Metazoa</taxon>
        <taxon>Ecdysozoa</taxon>
        <taxon>Arthropoda</taxon>
        <taxon>Hexapoda</taxon>
        <taxon>Insecta</taxon>
        <taxon>Pterygota</taxon>
        <taxon>Neoptera</taxon>
        <taxon>Endopterygota</taxon>
        <taxon>Coleoptera</taxon>
        <taxon>Polyphaga</taxon>
        <taxon>Cucujiformia</taxon>
        <taxon>Chrysomeloidea</taxon>
        <taxon>Chrysomelidae</taxon>
        <taxon>Galerucinae</taxon>
        <taxon>Alticini</taxon>
        <taxon>Phyllotreta</taxon>
    </lineage>
</organism>
<feature type="signal peptide" evidence="1">
    <location>
        <begin position="1"/>
        <end position="18"/>
    </location>
</feature>
<evidence type="ECO:0000313" key="3">
    <source>
        <dbReference type="EMBL" id="CAG9858149.1"/>
    </source>
</evidence>
<feature type="chain" id="PRO_5040652776" evidence="1">
    <location>
        <begin position="19"/>
        <end position="129"/>
    </location>
</feature>